<comment type="caution">
    <text evidence="1">The sequence shown here is derived from an EMBL/GenBank/DDBJ whole genome shotgun (WGS) entry which is preliminary data.</text>
</comment>
<protein>
    <submittedName>
        <fullName evidence="1">Uncharacterized protein</fullName>
    </submittedName>
</protein>
<keyword evidence="2" id="KW-1185">Reference proteome</keyword>
<dbReference type="EMBL" id="CM043785">
    <property type="protein sequence ID" value="KAI4832352.1"/>
    <property type="molecule type" value="Genomic_DNA"/>
</dbReference>
<name>A0ACB9XX56_CHAAC</name>
<sequence>GHDTTAASMNWAVHLLGAHPEAHSRVQQELQEVFGTSNRPANMEDLKKLKYLECVIKEALRLFPSVPFLPAKIGEDCHISQRFALMEEKVVLAAILRNFSVEASQKREDLRPLGELILRPEKGITITLEKRIVSN</sequence>
<accession>A0ACB9XX56</accession>
<dbReference type="Proteomes" id="UP001057452">
    <property type="component" value="Chromosome 1"/>
</dbReference>
<proteinExistence type="predicted"/>
<organism evidence="1 2">
    <name type="scientific">Chaenocephalus aceratus</name>
    <name type="common">Blackfin icefish</name>
    <name type="synonym">Chaenichthys aceratus</name>
    <dbReference type="NCBI Taxonomy" id="36190"/>
    <lineage>
        <taxon>Eukaryota</taxon>
        <taxon>Metazoa</taxon>
        <taxon>Chordata</taxon>
        <taxon>Craniata</taxon>
        <taxon>Vertebrata</taxon>
        <taxon>Euteleostomi</taxon>
        <taxon>Actinopterygii</taxon>
        <taxon>Neopterygii</taxon>
        <taxon>Teleostei</taxon>
        <taxon>Neoteleostei</taxon>
        <taxon>Acanthomorphata</taxon>
        <taxon>Eupercaria</taxon>
        <taxon>Perciformes</taxon>
        <taxon>Notothenioidei</taxon>
        <taxon>Channichthyidae</taxon>
        <taxon>Chaenocephalus</taxon>
    </lineage>
</organism>
<reference evidence="1" key="1">
    <citation type="submission" date="2022-05" db="EMBL/GenBank/DDBJ databases">
        <title>Chromosome-level genome of Chaenocephalus aceratus.</title>
        <authorList>
            <person name="Park H."/>
        </authorList>
    </citation>
    <scope>NUCLEOTIDE SEQUENCE</scope>
    <source>
        <strain evidence="1">KU_202001</strain>
    </source>
</reference>
<evidence type="ECO:0000313" key="2">
    <source>
        <dbReference type="Proteomes" id="UP001057452"/>
    </source>
</evidence>
<feature type="non-terminal residue" evidence="1">
    <location>
        <position position="1"/>
    </location>
</feature>
<gene>
    <name evidence="1" type="ORF">KUCAC02_015322</name>
</gene>
<evidence type="ECO:0000313" key="1">
    <source>
        <dbReference type="EMBL" id="KAI4832352.1"/>
    </source>
</evidence>